<dbReference type="Proteomes" id="UP000036923">
    <property type="component" value="Unassembled WGS sequence"/>
</dbReference>
<comment type="caution">
    <text evidence="2">The sequence shown here is derived from an EMBL/GenBank/DDBJ whole genome shotgun (WGS) entry which is preliminary data.</text>
</comment>
<name>A0A0L6JP02_9FIRM</name>
<feature type="transmembrane region" description="Helical" evidence="1">
    <location>
        <begin position="260"/>
        <end position="276"/>
    </location>
</feature>
<feature type="transmembrane region" description="Helical" evidence="1">
    <location>
        <begin position="89"/>
        <end position="108"/>
    </location>
</feature>
<sequence length="325" mass="37774">MVYYLIFSFIVLVSIIFVLYIFRFNPLNVLSDLFQRLLQWVASYNTRRTIERLKRNKIIKEKKGIIPKYNALAEGLIEDYNLPLTLEGFNTFITILFIIFILTAFVLFKNMTMSILVSASMLVAAFTYFMMQSRIAESTKMEAIMDAEDLLCPLAKDGVLVAVKKVLESRDYLSPQIRQYFVQFVDNCENHGYTFKRAMEVLNRQLGPKFDNFAEKAIIFEYNERKGMADIFLDIVDENAALREINARKNRIFRQMNREFIIKSALIVLFVMYSMTGDTLRDFMLSTSIGRSINGLAIITICLSFARCQYLQRDISIKKEFKGGE</sequence>
<reference evidence="3" key="1">
    <citation type="submission" date="2015-07" db="EMBL/GenBank/DDBJ databases">
        <title>Near-Complete Genome Sequence of the Cellulolytic Bacterium Bacteroides (Pseudobacteroides) cellulosolvens ATCC 35603.</title>
        <authorList>
            <person name="Dassa B."/>
            <person name="Utturkar S.M."/>
            <person name="Klingeman D.M."/>
            <person name="Hurt R.A."/>
            <person name="Keller M."/>
            <person name="Xu J."/>
            <person name="Reddy Y.H.K."/>
            <person name="Borovok I."/>
            <person name="Grinberg I.R."/>
            <person name="Lamed R."/>
            <person name="Zhivin O."/>
            <person name="Bayer E.A."/>
            <person name="Brown S.D."/>
        </authorList>
    </citation>
    <scope>NUCLEOTIDE SEQUENCE [LARGE SCALE GENOMIC DNA]</scope>
    <source>
        <strain evidence="3">DSM 2933</strain>
    </source>
</reference>
<gene>
    <name evidence="2" type="ORF">Bccel_2785</name>
</gene>
<dbReference type="AlphaFoldDB" id="A0A0L6JP02"/>
<dbReference type="PATRIC" id="fig|398512.5.peg.2917"/>
<feature type="transmembrane region" description="Helical" evidence="1">
    <location>
        <begin position="288"/>
        <end position="306"/>
    </location>
</feature>
<accession>A0A0L6JP02</accession>
<keyword evidence="1" id="KW-1133">Transmembrane helix</keyword>
<dbReference type="OrthoDB" id="2654870at2"/>
<keyword evidence="1" id="KW-0812">Transmembrane</keyword>
<dbReference type="STRING" id="398512.Bccel_2785"/>
<dbReference type="eggNOG" id="ENOG502Z905">
    <property type="taxonomic scope" value="Bacteria"/>
</dbReference>
<feature type="transmembrane region" description="Helical" evidence="1">
    <location>
        <begin position="6"/>
        <end position="22"/>
    </location>
</feature>
<evidence type="ECO:0000256" key="1">
    <source>
        <dbReference type="SAM" id="Phobius"/>
    </source>
</evidence>
<keyword evidence="3" id="KW-1185">Reference proteome</keyword>
<proteinExistence type="predicted"/>
<organism evidence="2 3">
    <name type="scientific">Pseudobacteroides cellulosolvens ATCC 35603 = DSM 2933</name>
    <dbReference type="NCBI Taxonomy" id="398512"/>
    <lineage>
        <taxon>Bacteria</taxon>
        <taxon>Bacillati</taxon>
        <taxon>Bacillota</taxon>
        <taxon>Clostridia</taxon>
        <taxon>Eubacteriales</taxon>
        <taxon>Oscillospiraceae</taxon>
        <taxon>Pseudobacteroides</taxon>
    </lineage>
</organism>
<evidence type="ECO:0000313" key="3">
    <source>
        <dbReference type="Proteomes" id="UP000036923"/>
    </source>
</evidence>
<dbReference type="EMBL" id="LGTC01000001">
    <property type="protein sequence ID" value="KNY27514.1"/>
    <property type="molecule type" value="Genomic_DNA"/>
</dbReference>
<evidence type="ECO:0000313" key="2">
    <source>
        <dbReference type="EMBL" id="KNY27514.1"/>
    </source>
</evidence>
<dbReference type="RefSeq" id="WP_036944564.1">
    <property type="nucleotide sequence ID" value="NZ_JQKC01000032.1"/>
</dbReference>
<keyword evidence="1" id="KW-0472">Membrane</keyword>
<protein>
    <submittedName>
        <fullName evidence="2">Uncharacterized protein</fullName>
    </submittedName>
</protein>